<dbReference type="SUPFAM" id="SSF56219">
    <property type="entry name" value="DNase I-like"/>
    <property type="match status" value="1"/>
</dbReference>
<evidence type="ECO:0000313" key="3">
    <source>
        <dbReference type="EMBL" id="MBA0871235.1"/>
    </source>
</evidence>
<dbReference type="Proteomes" id="UP000593576">
    <property type="component" value="Unassembled WGS sequence"/>
</dbReference>
<comment type="caution">
    <text evidence="3">The sequence shown here is derived from an EMBL/GenBank/DDBJ whole genome shotgun (WGS) entry which is preliminary data.</text>
</comment>
<dbReference type="PANTHER" id="PTHR35218">
    <property type="entry name" value="RNASE H DOMAIN-CONTAINING PROTEIN"/>
    <property type="match status" value="1"/>
</dbReference>
<dbReference type="InterPro" id="IPR036691">
    <property type="entry name" value="Endo/exonu/phosph_ase_sf"/>
</dbReference>
<organism evidence="3 4">
    <name type="scientific">Gossypium schwendimanii</name>
    <name type="common">Cotton</name>
    <dbReference type="NCBI Taxonomy" id="34291"/>
    <lineage>
        <taxon>Eukaryota</taxon>
        <taxon>Viridiplantae</taxon>
        <taxon>Streptophyta</taxon>
        <taxon>Embryophyta</taxon>
        <taxon>Tracheophyta</taxon>
        <taxon>Spermatophyta</taxon>
        <taxon>Magnoliopsida</taxon>
        <taxon>eudicotyledons</taxon>
        <taxon>Gunneridae</taxon>
        <taxon>Pentapetalae</taxon>
        <taxon>rosids</taxon>
        <taxon>malvids</taxon>
        <taxon>Malvales</taxon>
        <taxon>Malvaceae</taxon>
        <taxon>Malvoideae</taxon>
        <taxon>Gossypium</taxon>
    </lineage>
</organism>
<dbReference type="PANTHER" id="PTHR35218:SF9">
    <property type="entry name" value="ENDONUCLEASE_EXONUCLEASE_PHOSPHATASE DOMAIN-CONTAINING PROTEIN"/>
    <property type="match status" value="1"/>
</dbReference>
<protein>
    <recommendedName>
        <fullName evidence="2">Endonuclease/exonuclease/phosphatase domain-containing protein</fullName>
    </recommendedName>
</protein>
<accession>A0A7J9MJD0</accession>
<dbReference type="AlphaFoldDB" id="A0A7J9MJD0"/>
<dbReference type="InterPro" id="IPR005135">
    <property type="entry name" value="Endo/exonuclease/phosphatase"/>
</dbReference>
<sequence length="237" mass="27031">MANKGPLNEDKEESKIDTMDDSGKMIQKGKENGCEEDSVSNSLLEKRSHKSMRDGLGRFKSKRKRHKGSNRDNTNESPSQIMRRRLLENVSHCKEAASCCGIGNPAMVCELKQLLVVNDPEVIFLCETKFHTNKFVSIHSKCRMEGCLAVNAIGKSGGLVMMWKEGIKVELKKYSDHIDYLIHLDNNKFIRFTGFYGNVDPNKRQSSWDMFRKVEKPVKEKWIIGGDFNAILDNVEK</sequence>
<dbReference type="EMBL" id="JABFAF010000011">
    <property type="protein sequence ID" value="MBA0871235.1"/>
    <property type="molecule type" value="Genomic_DNA"/>
</dbReference>
<gene>
    <name evidence="3" type="ORF">Goshw_023077</name>
</gene>
<dbReference type="Pfam" id="PF03372">
    <property type="entry name" value="Exo_endo_phos"/>
    <property type="match status" value="1"/>
</dbReference>
<feature type="compositionally biased region" description="Basic and acidic residues" evidence="1">
    <location>
        <begin position="7"/>
        <end position="33"/>
    </location>
</feature>
<dbReference type="Gene3D" id="3.60.10.10">
    <property type="entry name" value="Endonuclease/exonuclease/phosphatase"/>
    <property type="match status" value="1"/>
</dbReference>
<feature type="domain" description="Endonuclease/exonuclease/phosphatase" evidence="2">
    <location>
        <begin position="110"/>
        <end position="233"/>
    </location>
</feature>
<dbReference type="GO" id="GO:0003824">
    <property type="term" value="F:catalytic activity"/>
    <property type="evidence" value="ECO:0007669"/>
    <property type="project" value="InterPro"/>
</dbReference>
<dbReference type="OrthoDB" id="1729225at2759"/>
<feature type="region of interest" description="Disordered" evidence="1">
    <location>
        <begin position="1"/>
        <end position="81"/>
    </location>
</feature>
<proteinExistence type="predicted"/>
<reference evidence="3 4" key="1">
    <citation type="journal article" date="2019" name="Genome Biol. Evol.">
        <title>Insights into the evolution of the New World diploid cottons (Gossypium, subgenus Houzingenia) based on genome sequencing.</title>
        <authorList>
            <person name="Grover C.E."/>
            <person name="Arick M.A. 2nd"/>
            <person name="Thrash A."/>
            <person name="Conover J.L."/>
            <person name="Sanders W.S."/>
            <person name="Peterson D.G."/>
            <person name="Frelichowski J.E."/>
            <person name="Scheffler J.A."/>
            <person name="Scheffler B.E."/>
            <person name="Wendel J.F."/>
        </authorList>
    </citation>
    <scope>NUCLEOTIDE SEQUENCE [LARGE SCALE GENOMIC DNA]</scope>
    <source>
        <strain evidence="3">1</strain>
        <tissue evidence="3">Leaf</tissue>
    </source>
</reference>
<keyword evidence="4" id="KW-1185">Reference proteome</keyword>
<evidence type="ECO:0000256" key="1">
    <source>
        <dbReference type="SAM" id="MobiDB-lite"/>
    </source>
</evidence>
<feature type="compositionally biased region" description="Basic residues" evidence="1">
    <location>
        <begin position="59"/>
        <end position="68"/>
    </location>
</feature>
<name>A0A7J9MJD0_GOSSC</name>
<evidence type="ECO:0000313" key="4">
    <source>
        <dbReference type="Proteomes" id="UP000593576"/>
    </source>
</evidence>
<evidence type="ECO:0000259" key="2">
    <source>
        <dbReference type="Pfam" id="PF03372"/>
    </source>
</evidence>